<evidence type="ECO:0008006" key="3">
    <source>
        <dbReference type="Google" id="ProtNLM"/>
    </source>
</evidence>
<dbReference type="Gene3D" id="3.40.50.300">
    <property type="entry name" value="P-loop containing nucleotide triphosphate hydrolases"/>
    <property type="match status" value="1"/>
</dbReference>
<dbReference type="Proteomes" id="UP000028524">
    <property type="component" value="Unassembled WGS sequence"/>
</dbReference>
<dbReference type="InParanoid" id="A0A084QYI9"/>
<accession>A0A084QYI9</accession>
<dbReference type="HOGENOM" id="CLU_2456246_0_0_1"/>
<reference evidence="1 2" key="1">
    <citation type="journal article" date="2014" name="BMC Genomics">
        <title>Comparative genome sequencing reveals chemotype-specific gene clusters in the toxigenic black mold Stachybotrys.</title>
        <authorList>
            <person name="Semeiks J."/>
            <person name="Borek D."/>
            <person name="Otwinowski Z."/>
            <person name="Grishin N.V."/>
        </authorList>
    </citation>
    <scope>NUCLEOTIDE SEQUENCE [LARGE SCALE GENOMIC DNA]</scope>
    <source>
        <strain evidence="1 2">IBT 40285</strain>
    </source>
</reference>
<gene>
    <name evidence="1" type="ORF">S40285_10727</name>
</gene>
<organism evidence="1 2">
    <name type="scientific">Stachybotrys chlorohalonatus (strain IBT 40285)</name>
    <dbReference type="NCBI Taxonomy" id="1283841"/>
    <lineage>
        <taxon>Eukaryota</taxon>
        <taxon>Fungi</taxon>
        <taxon>Dikarya</taxon>
        <taxon>Ascomycota</taxon>
        <taxon>Pezizomycotina</taxon>
        <taxon>Sordariomycetes</taxon>
        <taxon>Hypocreomycetidae</taxon>
        <taxon>Hypocreales</taxon>
        <taxon>Stachybotryaceae</taxon>
        <taxon>Stachybotrys</taxon>
    </lineage>
</organism>
<dbReference type="EMBL" id="KL659623">
    <property type="protein sequence ID" value="KFA69024.1"/>
    <property type="molecule type" value="Genomic_DNA"/>
</dbReference>
<protein>
    <recommendedName>
        <fullName evidence="3">DEAD/DEAH box helicase domain-containing protein</fullName>
    </recommendedName>
</protein>
<proteinExistence type="predicted"/>
<dbReference type="InterPro" id="IPR027417">
    <property type="entry name" value="P-loop_NTPase"/>
</dbReference>
<keyword evidence="2" id="KW-1185">Reference proteome</keyword>
<sequence length="89" mass="9705">MGHRDAQPRDYQRNAFARIAERSSEVFVVAGTGQGKSEVWMAVAKATLEGIAAIVVSPGTLQHNPLRRLREYDIPAKVWSDDTGSAPPT</sequence>
<dbReference type="AlphaFoldDB" id="A0A084QYI9"/>
<evidence type="ECO:0000313" key="2">
    <source>
        <dbReference type="Proteomes" id="UP000028524"/>
    </source>
</evidence>
<dbReference type="SUPFAM" id="SSF52540">
    <property type="entry name" value="P-loop containing nucleoside triphosphate hydrolases"/>
    <property type="match status" value="1"/>
</dbReference>
<name>A0A084QYI9_STAC4</name>
<evidence type="ECO:0000313" key="1">
    <source>
        <dbReference type="EMBL" id="KFA69024.1"/>
    </source>
</evidence>